<organism evidence="4 5">
    <name type="scientific">Actinomadura napierensis</name>
    <dbReference type="NCBI Taxonomy" id="267854"/>
    <lineage>
        <taxon>Bacteria</taxon>
        <taxon>Bacillati</taxon>
        <taxon>Actinomycetota</taxon>
        <taxon>Actinomycetes</taxon>
        <taxon>Streptosporangiales</taxon>
        <taxon>Thermomonosporaceae</taxon>
        <taxon>Actinomadura</taxon>
    </lineage>
</organism>
<evidence type="ECO:0000256" key="1">
    <source>
        <dbReference type="SAM" id="MobiDB-lite"/>
    </source>
</evidence>
<evidence type="ECO:0000313" key="5">
    <source>
        <dbReference type="Proteomes" id="UP001501020"/>
    </source>
</evidence>
<dbReference type="Pfam" id="PF10400">
    <property type="entry name" value="Vir_act_alpha_C"/>
    <property type="match status" value="1"/>
</dbReference>
<proteinExistence type="predicted"/>
<protein>
    <submittedName>
        <fullName evidence="4">PadR family transcriptional regulator</fullName>
    </submittedName>
</protein>
<name>A0ABN2XX03_9ACTN</name>
<accession>A0ABN2XX03</accession>
<dbReference type="InterPro" id="IPR018309">
    <property type="entry name" value="Tscrpt_reg_PadR_C"/>
</dbReference>
<dbReference type="PANTHER" id="PTHR43252:SF6">
    <property type="entry name" value="NEGATIVE TRANSCRIPTION REGULATOR PADR"/>
    <property type="match status" value="1"/>
</dbReference>
<evidence type="ECO:0000313" key="4">
    <source>
        <dbReference type="EMBL" id="GAA2117624.1"/>
    </source>
</evidence>
<dbReference type="EMBL" id="BAAAMR010000001">
    <property type="protein sequence ID" value="GAA2117624.1"/>
    <property type="molecule type" value="Genomic_DNA"/>
</dbReference>
<dbReference type="InterPro" id="IPR036390">
    <property type="entry name" value="WH_DNA-bd_sf"/>
</dbReference>
<feature type="domain" description="Transcription regulator PadR N-terminal" evidence="2">
    <location>
        <begin position="7"/>
        <end position="79"/>
    </location>
</feature>
<sequence>MSIRHALLSLLAEGPKYGLRLREEFEARTGELWPLNVGQVYTTLQRLERDALIESDDDHEVERSSQKRYRLTPAGRYELMGWLHAPSGVTPPPRDELVIKVMVALKVPGVDVHEILQVHRRHLVENMQRYTTLKSQASLDDLGLALVVDAELFRLDAAFRWIESAETRLRQSARRDGARQDPGPEAAGPDRAPSRPDVEVPR</sequence>
<dbReference type="Gene3D" id="1.10.10.10">
    <property type="entry name" value="Winged helix-like DNA-binding domain superfamily/Winged helix DNA-binding domain"/>
    <property type="match status" value="1"/>
</dbReference>
<comment type="caution">
    <text evidence="4">The sequence shown here is derived from an EMBL/GenBank/DDBJ whole genome shotgun (WGS) entry which is preliminary data.</text>
</comment>
<dbReference type="PANTHER" id="PTHR43252">
    <property type="entry name" value="TRANSCRIPTIONAL REGULATOR YQJI"/>
    <property type="match status" value="1"/>
</dbReference>
<keyword evidence="5" id="KW-1185">Reference proteome</keyword>
<dbReference type="InterPro" id="IPR005149">
    <property type="entry name" value="Tscrpt_reg_PadR_N"/>
</dbReference>
<evidence type="ECO:0000259" key="3">
    <source>
        <dbReference type="Pfam" id="PF10400"/>
    </source>
</evidence>
<feature type="compositionally biased region" description="Basic and acidic residues" evidence="1">
    <location>
        <begin position="169"/>
        <end position="179"/>
    </location>
</feature>
<dbReference type="InterPro" id="IPR036388">
    <property type="entry name" value="WH-like_DNA-bd_sf"/>
</dbReference>
<feature type="region of interest" description="Disordered" evidence="1">
    <location>
        <begin position="169"/>
        <end position="202"/>
    </location>
</feature>
<feature type="domain" description="Transcription regulator PadR C-terminal" evidence="3">
    <location>
        <begin position="94"/>
        <end position="169"/>
    </location>
</feature>
<evidence type="ECO:0000259" key="2">
    <source>
        <dbReference type="Pfam" id="PF03551"/>
    </source>
</evidence>
<dbReference type="RefSeq" id="WP_344259881.1">
    <property type="nucleotide sequence ID" value="NZ_BAAAMR010000001.1"/>
</dbReference>
<reference evidence="4 5" key="1">
    <citation type="journal article" date="2019" name="Int. J. Syst. Evol. Microbiol.">
        <title>The Global Catalogue of Microorganisms (GCM) 10K type strain sequencing project: providing services to taxonomists for standard genome sequencing and annotation.</title>
        <authorList>
            <consortium name="The Broad Institute Genomics Platform"/>
            <consortium name="The Broad Institute Genome Sequencing Center for Infectious Disease"/>
            <person name="Wu L."/>
            <person name="Ma J."/>
        </authorList>
    </citation>
    <scope>NUCLEOTIDE SEQUENCE [LARGE SCALE GENOMIC DNA]</scope>
    <source>
        <strain evidence="4 5">JCM 13850</strain>
    </source>
</reference>
<dbReference type="SUPFAM" id="SSF46785">
    <property type="entry name" value="Winged helix' DNA-binding domain"/>
    <property type="match status" value="1"/>
</dbReference>
<gene>
    <name evidence="4" type="ORF">GCM10009727_00060</name>
</gene>
<feature type="compositionally biased region" description="Basic and acidic residues" evidence="1">
    <location>
        <begin position="192"/>
        <end position="202"/>
    </location>
</feature>
<dbReference type="Pfam" id="PF03551">
    <property type="entry name" value="PadR"/>
    <property type="match status" value="1"/>
</dbReference>
<dbReference type="Proteomes" id="UP001501020">
    <property type="component" value="Unassembled WGS sequence"/>
</dbReference>